<feature type="region of interest" description="Disordered" evidence="1">
    <location>
        <begin position="1"/>
        <end position="67"/>
    </location>
</feature>
<reference evidence="3" key="1">
    <citation type="journal article" date="2019" name="Int. J. Syst. Evol. Microbiol.">
        <title>The Global Catalogue of Microorganisms (GCM) 10K type strain sequencing project: providing services to taxonomists for standard genome sequencing and annotation.</title>
        <authorList>
            <consortium name="The Broad Institute Genomics Platform"/>
            <consortium name="The Broad Institute Genome Sequencing Center for Infectious Disease"/>
            <person name="Wu L."/>
            <person name="Ma J."/>
        </authorList>
    </citation>
    <scope>NUCLEOTIDE SEQUENCE [LARGE SCALE GENOMIC DNA]</scope>
    <source>
        <strain evidence="3">KCTC 13128</strain>
    </source>
</reference>
<keyword evidence="3" id="KW-1185">Reference proteome</keyword>
<accession>A0ABV7CWS9</accession>
<evidence type="ECO:0000313" key="2">
    <source>
        <dbReference type="EMBL" id="MFC3040812.1"/>
    </source>
</evidence>
<protein>
    <submittedName>
        <fullName evidence="2">Uncharacterized protein</fullName>
    </submittedName>
</protein>
<organism evidence="2 3">
    <name type="scientific">Virgibacillus xinjiangensis</name>
    <dbReference type="NCBI Taxonomy" id="393090"/>
    <lineage>
        <taxon>Bacteria</taxon>
        <taxon>Bacillati</taxon>
        <taxon>Bacillota</taxon>
        <taxon>Bacilli</taxon>
        <taxon>Bacillales</taxon>
        <taxon>Bacillaceae</taxon>
        <taxon>Virgibacillus</taxon>
    </lineage>
</organism>
<dbReference type="RefSeq" id="WP_390272434.1">
    <property type="nucleotide sequence ID" value="NZ_JBHRSA010000043.1"/>
</dbReference>
<evidence type="ECO:0000256" key="1">
    <source>
        <dbReference type="SAM" id="MobiDB-lite"/>
    </source>
</evidence>
<proteinExistence type="predicted"/>
<sequence length="67" mass="7330">MKSAEASRYRQHTREIGRSGGISAGHVGNRPKREDIGSTRRKSAGARGYQQHTQEIGWSARISAAHA</sequence>
<feature type="compositionally biased region" description="Basic and acidic residues" evidence="1">
    <location>
        <begin position="1"/>
        <end position="17"/>
    </location>
</feature>
<comment type="caution">
    <text evidence="2">The sequence shown here is derived from an EMBL/GenBank/DDBJ whole genome shotgun (WGS) entry which is preliminary data.</text>
</comment>
<dbReference type="EMBL" id="JBHRSA010000043">
    <property type="protein sequence ID" value="MFC3040812.1"/>
    <property type="molecule type" value="Genomic_DNA"/>
</dbReference>
<evidence type="ECO:0000313" key="3">
    <source>
        <dbReference type="Proteomes" id="UP001595279"/>
    </source>
</evidence>
<dbReference type="Proteomes" id="UP001595279">
    <property type="component" value="Unassembled WGS sequence"/>
</dbReference>
<name>A0ABV7CWS9_9BACI</name>
<gene>
    <name evidence="2" type="ORF">ACFOGI_11190</name>
</gene>